<keyword evidence="5" id="KW-1185">Reference proteome</keyword>
<evidence type="ECO:0000313" key="5">
    <source>
        <dbReference type="Proteomes" id="UP000325577"/>
    </source>
</evidence>
<evidence type="ECO:0000256" key="3">
    <source>
        <dbReference type="PROSITE-ProRule" id="PRU00708"/>
    </source>
</evidence>
<accession>A0A5J5APE7</accession>
<dbReference type="FunFam" id="1.25.40.10:FF:000285">
    <property type="entry name" value="Pentatricopeptide repeat-containing protein, chloroplastic"/>
    <property type="match status" value="1"/>
</dbReference>
<evidence type="ECO:0008006" key="6">
    <source>
        <dbReference type="Google" id="ProtNLM"/>
    </source>
</evidence>
<dbReference type="Proteomes" id="UP000325577">
    <property type="component" value="Linkage Group LG2"/>
</dbReference>
<keyword evidence="2" id="KW-0677">Repeat</keyword>
<dbReference type="GO" id="GO:0003723">
    <property type="term" value="F:RNA binding"/>
    <property type="evidence" value="ECO:0007669"/>
    <property type="project" value="InterPro"/>
</dbReference>
<organism evidence="4 5">
    <name type="scientific">Nyssa sinensis</name>
    <dbReference type="NCBI Taxonomy" id="561372"/>
    <lineage>
        <taxon>Eukaryota</taxon>
        <taxon>Viridiplantae</taxon>
        <taxon>Streptophyta</taxon>
        <taxon>Embryophyta</taxon>
        <taxon>Tracheophyta</taxon>
        <taxon>Spermatophyta</taxon>
        <taxon>Magnoliopsida</taxon>
        <taxon>eudicotyledons</taxon>
        <taxon>Gunneridae</taxon>
        <taxon>Pentapetalae</taxon>
        <taxon>asterids</taxon>
        <taxon>Cornales</taxon>
        <taxon>Nyssaceae</taxon>
        <taxon>Nyssa</taxon>
    </lineage>
</organism>
<dbReference type="FunFam" id="1.25.40.10:FF:001093">
    <property type="entry name" value="Pentatricopeptide repeat-containing protein At2g34400"/>
    <property type="match status" value="1"/>
</dbReference>
<proteinExistence type="inferred from homology"/>
<dbReference type="SUPFAM" id="SSF48452">
    <property type="entry name" value="TPR-like"/>
    <property type="match status" value="1"/>
</dbReference>
<dbReference type="Gene3D" id="1.25.40.10">
    <property type="entry name" value="Tetratricopeptide repeat domain"/>
    <property type="match status" value="5"/>
</dbReference>
<name>A0A5J5APE7_9ASTE</name>
<feature type="repeat" description="PPR" evidence="3">
    <location>
        <begin position="561"/>
        <end position="595"/>
    </location>
</feature>
<dbReference type="EMBL" id="CM018043">
    <property type="protein sequence ID" value="KAA8532068.1"/>
    <property type="molecule type" value="Genomic_DNA"/>
</dbReference>
<dbReference type="PANTHER" id="PTHR47926:SF342">
    <property type="entry name" value="TETRATRICOPEPTIDE-LIKE HELICAL DOMAIN-CONTAINING PROTEIN-RELATED"/>
    <property type="match status" value="1"/>
</dbReference>
<dbReference type="InterPro" id="IPR011990">
    <property type="entry name" value="TPR-like_helical_dom_sf"/>
</dbReference>
<protein>
    <recommendedName>
        <fullName evidence="6">Pentacotripeptide-repeat region of PRORP domain-containing protein</fullName>
    </recommendedName>
</protein>
<feature type="repeat" description="PPR" evidence="3">
    <location>
        <begin position="255"/>
        <end position="289"/>
    </location>
</feature>
<feature type="repeat" description="PPR" evidence="3">
    <location>
        <begin position="695"/>
        <end position="729"/>
    </location>
</feature>
<evidence type="ECO:0000256" key="1">
    <source>
        <dbReference type="ARBA" id="ARBA00006643"/>
    </source>
</evidence>
<dbReference type="Pfam" id="PF12854">
    <property type="entry name" value="PPR_1"/>
    <property type="match status" value="1"/>
</dbReference>
<dbReference type="Pfam" id="PF01535">
    <property type="entry name" value="PPR"/>
    <property type="match status" value="3"/>
</dbReference>
<dbReference type="AlphaFoldDB" id="A0A5J5APE7"/>
<dbReference type="FunFam" id="1.25.40.10:FF:000344">
    <property type="entry name" value="Pentatricopeptide repeat-containing protein"/>
    <property type="match status" value="1"/>
</dbReference>
<dbReference type="GO" id="GO:0009451">
    <property type="term" value="P:RNA modification"/>
    <property type="evidence" value="ECO:0007669"/>
    <property type="project" value="InterPro"/>
</dbReference>
<feature type="repeat" description="PPR" evidence="3">
    <location>
        <begin position="460"/>
        <end position="494"/>
    </location>
</feature>
<dbReference type="NCBIfam" id="TIGR00756">
    <property type="entry name" value="PPR"/>
    <property type="match status" value="4"/>
</dbReference>
<gene>
    <name evidence="4" type="ORF">F0562_006790</name>
</gene>
<dbReference type="Pfam" id="PF20431">
    <property type="entry name" value="E_motif"/>
    <property type="match status" value="1"/>
</dbReference>
<reference evidence="4 5" key="1">
    <citation type="submission" date="2019-09" db="EMBL/GenBank/DDBJ databases">
        <title>A chromosome-level genome assembly of the Chinese tupelo Nyssa sinensis.</title>
        <authorList>
            <person name="Yang X."/>
            <person name="Kang M."/>
            <person name="Yang Y."/>
            <person name="Xiong H."/>
            <person name="Wang M."/>
            <person name="Zhang Z."/>
            <person name="Wang Z."/>
            <person name="Wu H."/>
            <person name="Ma T."/>
            <person name="Liu J."/>
            <person name="Xi Z."/>
        </authorList>
    </citation>
    <scope>NUCLEOTIDE SEQUENCE [LARGE SCALE GENOMIC DNA]</scope>
    <source>
        <strain evidence="4">J267</strain>
        <tissue evidence="4">Leaf</tissue>
    </source>
</reference>
<dbReference type="PANTHER" id="PTHR47926">
    <property type="entry name" value="PENTATRICOPEPTIDE REPEAT-CONTAINING PROTEIN"/>
    <property type="match status" value="1"/>
</dbReference>
<dbReference type="FunFam" id="1.25.40.10:FF:000381">
    <property type="entry name" value="Pentatricopeptide repeat-containing protein"/>
    <property type="match status" value="1"/>
</dbReference>
<evidence type="ECO:0000313" key="4">
    <source>
        <dbReference type="EMBL" id="KAA8532068.1"/>
    </source>
</evidence>
<feature type="repeat" description="PPR" evidence="3">
    <location>
        <begin position="85"/>
        <end position="119"/>
    </location>
</feature>
<dbReference type="Pfam" id="PF13041">
    <property type="entry name" value="PPR_2"/>
    <property type="match status" value="3"/>
</dbReference>
<dbReference type="InterPro" id="IPR046848">
    <property type="entry name" value="E_motif"/>
</dbReference>
<dbReference type="InterPro" id="IPR002885">
    <property type="entry name" value="PPR_rpt"/>
</dbReference>
<dbReference type="OrthoDB" id="185373at2759"/>
<sequence length="774" mass="86952">MLRRSMIGFFCRYHSSVADMDPISLLLRRQSLYKSIRECKQIHANLIVAQAISGIYVTNTMLNLYAKCGDLYSAHFLFDQMPQKNVVTWTSLVSSYVHHGYFGIALQLFKEMRGSNERPNQYTLSVVVRACTHIGFVQLGLQTHGLVVHFGFERDEFAGSSLVDFYFKIVCDTSEVLRLLSKMRVVDGLKPNDFTFTTLLKCCCLLREVEQIHVLALKFGSEVDVVVGSALVDMYGKCGDMYSGQKVLNSMEVKDSFVWSSIISGYARNGSGEEAIILFRDMCRQGLKPDQHALTSALKACSELGDFKAGIQLHSPMIKNGFQSDCFVASVLLTLYADANDIFEAEKLFRRIDDRDIVAWNSMIMGYALMEEESASSCINVFRELCRTTTLKPDGATLIALLKSCQSISDLVAGIQIHTTIIKSRQSSETSIGNAVISMYFKCGAIDDAYKAFDDIVHKDEVSWSSIIGCYQKNGFNVEALRLCKEMLADGIHLTSFSLPSCIVACSELAAIDMGQQFHSFIVKFGFNRDVYVGSSIIDMYAKCGNMGDSEKAFEEQPEPNEVTFNALISGFAQHGKASQAIRLFEKMEKMNLVPNQITFLAVLSACSHAGLIKESLFFFDLMHRKYNIKPDSEHYSCLVDIFGRAGRLDEAYQMIQNDENVSAWRTLLSACRNYGNARVAEQCARKIMEHDANDHASYILLSSLYSGEGKWEEALKLRQMMVDIGVKKTPGSSWLILRDRVHEFLVGDYSHHEIEEILREVNTMNRQVNNMGS</sequence>
<comment type="similarity">
    <text evidence="1">Belongs to the PPR family. PCMP-H subfamily.</text>
</comment>
<dbReference type="PROSITE" id="PS51375">
    <property type="entry name" value="PPR"/>
    <property type="match status" value="5"/>
</dbReference>
<dbReference type="InterPro" id="IPR046960">
    <property type="entry name" value="PPR_At4g14850-like_plant"/>
</dbReference>
<evidence type="ECO:0000256" key="2">
    <source>
        <dbReference type="ARBA" id="ARBA00022737"/>
    </source>
</evidence>